<organism evidence="6 7">
    <name type="scientific">Geodia barretti</name>
    <name type="common">Barrett's horny sponge</name>
    <dbReference type="NCBI Taxonomy" id="519541"/>
    <lineage>
        <taxon>Eukaryota</taxon>
        <taxon>Metazoa</taxon>
        <taxon>Porifera</taxon>
        <taxon>Demospongiae</taxon>
        <taxon>Heteroscleromorpha</taxon>
        <taxon>Tetractinellida</taxon>
        <taxon>Astrophorina</taxon>
        <taxon>Geodiidae</taxon>
        <taxon>Geodia</taxon>
    </lineage>
</organism>
<evidence type="ECO:0000256" key="1">
    <source>
        <dbReference type="ARBA" id="ARBA00022737"/>
    </source>
</evidence>
<dbReference type="Pfam" id="PF12894">
    <property type="entry name" value="ANAPC4_WD40"/>
    <property type="match status" value="1"/>
</dbReference>
<evidence type="ECO:0000259" key="5">
    <source>
        <dbReference type="Pfam" id="PF12894"/>
    </source>
</evidence>
<dbReference type="InterPro" id="IPR036770">
    <property type="entry name" value="Ankyrin_rpt-contain_sf"/>
</dbReference>
<dbReference type="InterPro" id="IPR024977">
    <property type="entry name" value="Apc4-like_WD40_dom"/>
</dbReference>
<sequence length="717" mass="78018">MRPGRSWSHGKGNVLSPLTDQVAPAPLPPPPPAAASSDEVLRGPSAREGTGEPDGKVAEERKENHEGDVPQDLEDTLKAIADPNRTARNMSSPPGIGGEMDEEEDGDQVHPLASSYQEVQLRKQKIPASQSADDIAKRASMPLPPSPLVNVRRFNYPDTPTPTNSTPTHSLHRLSKVSNTSNSSNSPQLKPRQSMLPLGPDSTLRRRRTIEDYSPLHRACRDGNVAAIWDMLNGSVLADLEELTFNASSYTPLFLAFLNDHYQAMECLLEHGADPSATEPLNRASVLHLACERGCSDVVDLLLAYNVDVDQADSRGNTALWQACRNGHLHIVEKLLQKGAQVNTAGENYRTPLHEAASSGHASIVETLLVGGGADPCPRDNHNATPYDLAYNEGHEEVMSVLQRLIPEEVRPYSLLHSYTPPRHLMITSLVFTDSNTLVSGSRDCHATFWEMGEEELSVKQRVRQQDSVLGVEKWAEHLVVSSTFVTLNSLGYPGQRRIVADDSQEDESLTDPPLHFASFGAEGVLATASVEGHVVKVWPPMTPQAGLPVQPQTRLEVGVSKDTPQPGIIHSLSVSRSREHPWIAVGLQPGSLFEPQGNKTVHLYNWKEGKVHQIFDAGRGGLSVTVHTTFSPCGRQLAVGCHENLCIWEPDTGDLLYKFTTSKKLAVTGLSYSPNGAHLAVGLASGEVQVFDIESNTSIFTLQSHHEYPAPAVALA</sequence>
<keyword evidence="2 3" id="KW-0040">ANK repeat</keyword>
<feature type="compositionally biased region" description="Low complexity" evidence="4">
    <location>
        <begin position="157"/>
        <end position="168"/>
    </location>
</feature>
<protein>
    <submittedName>
        <fullName evidence="6">Ankyrin repeat domain-containing protein 17</fullName>
    </submittedName>
</protein>
<name>A0AA35RPA2_GEOBA</name>
<accession>A0AA35RPA2</accession>
<keyword evidence="1" id="KW-0677">Repeat</keyword>
<dbReference type="Proteomes" id="UP001174909">
    <property type="component" value="Unassembled WGS sequence"/>
</dbReference>
<dbReference type="PROSITE" id="PS50088">
    <property type="entry name" value="ANK_REPEAT"/>
    <property type="match status" value="4"/>
</dbReference>
<dbReference type="PANTHER" id="PTHR24171">
    <property type="entry name" value="ANKYRIN REPEAT DOMAIN-CONTAINING PROTEIN 39-RELATED"/>
    <property type="match status" value="1"/>
</dbReference>
<keyword evidence="7" id="KW-1185">Reference proteome</keyword>
<dbReference type="InterPro" id="IPR001680">
    <property type="entry name" value="WD40_rpt"/>
</dbReference>
<dbReference type="EMBL" id="CASHTH010001428">
    <property type="protein sequence ID" value="CAI8015224.1"/>
    <property type="molecule type" value="Genomic_DNA"/>
</dbReference>
<evidence type="ECO:0000256" key="3">
    <source>
        <dbReference type="PROSITE-ProRule" id="PRU00023"/>
    </source>
</evidence>
<feature type="region of interest" description="Disordered" evidence="4">
    <location>
        <begin position="1"/>
        <end position="108"/>
    </location>
</feature>
<feature type="repeat" description="ANK" evidence="3">
    <location>
        <begin position="248"/>
        <end position="280"/>
    </location>
</feature>
<dbReference type="Pfam" id="PF00023">
    <property type="entry name" value="Ank"/>
    <property type="match status" value="1"/>
</dbReference>
<dbReference type="InterPro" id="IPR036322">
    <property type="entry name" value="WD40_repeat_dom_sf"/>
</dbReference>
<dbReference type="AlphaFoldDB" id="A0AA35RPA2"/>
<dbReference type="Gene3D" id="2.130.10.10">
    <property type="entry name" value="YVTN repeat-like/Quinoprotein amine dehydrogenase"/>
    <property type="match status" value="2"/>
</dbReference>
<dbReference type="Pfam" id="PF12796">
    <property type="entry name" value="Ank_2"/>
    <property type="match status" value="2"/>
</dbReference>
<gene>
    <name evidence="6" type="ORF">GBAR_LOCUS9457</name>
</gene>
<feature type="domain" description="Anaphase-promoting complex subunit 4-like WD40" evidence="5">
    <location>
        <begin position="658"/>
        <end position="708"/>
    </location>
</feature>
<dbReference type="InterPro" id="IPR015943">
    <property type="entry name" value="WD40/YVTN_repeat-like_dom_sf"/>
</dbReference>
<dbReference type="SUPFAM" id="SSF48403">
    <property type="entry name" value="Ankyrin repeat"/>
    <property type="match status" value="1"/>
</dbReference>
<dbReference type="SMART" id="SM00248">
    <property type="entry name" value="ANK"/>
    <property type="match status" value="6"/>
</dbReference>
<dbReference type="SMART" id="SM00320">
    <property type="entry name" value="WD40"/>
    <property type="match status" value="3"/>
</dbReference>
<feature type="repeat" description="ANK" evidence="3">
    <location>
        <begin position="282"/>
        <end position="314"/>
    </location>
</feature>
<feature type="repeat" description="ANK" evidence="3">
    <location>
        <begin position="315"/>
        <end position="347"/>
    </location>
</feature>
<dbReference type="PROSITE" id="PS50297">
    <property type="entry name" value="ANK_REP_REGION"/>
    <property type="match status" value="4"/>
</dbReference>
<evidence type="ECO:0000313" key="6">
    <source>
        <dbReference type="EMBL" id="CAI8015224.1"/>
    </source>
</evidence>
<feature type="compositionally biased region" description="Basic and acidic residues" evidence="4">
    <location>
        <begin position="49"/>
        <end position="68"/>
    </location>
</feature>
<evidence type="ECO:0000256" key="2">
    <source>
        <dbReference type="ARBA" id="ARBA00023043"/>
    </source>
</evidence>
<feature type="region of interest" description="Disordered" evidence="4">
    <location>
        <begin position="124"/>
        <end position="203"/>
    </location>
</feature>
<dbReference type="Gene3D" id="1.25.40.20">
    <property type="entry name" value="Ankyrin repeat-containing domain"/>
    <property type="match status" value="1"/>
</dbReference>
<evidence type="ECO:0000256" key="4">
    <source>
        <dbReference type="SAM" id="MobiDB-lite"/>
    </source>
</evidence>
<dbReference type="SUPFAM" id="SSF50978">
    <property type="entry name" value="WD40 repeat-like"/>
    <property type="match status" value="1"/>
</dbReference>
<feature type="repeat" description="ANK" evidence="3">
    <location>
        <begin position="348"/>
        <end position="381"/>
    </location>
</feature>
<evidence type="ECO:0000313" key="7">
    <source>
        <dbReference type="Proteomes" id="UP001174909"/>
    </source>
</evidence>
<reference evidence="6" key="1">
    <citation type="submission" date="2023-03" db="EMBL/GenBank/DDBJ databases">
        <authorList>
            <person name="Steffen K."/>
            <person name="Cardenas P."/>
        </authorList>
    </citation>
    <scope>NUCLEOTIDE SEQUENCE</scope>
</reference>
<dbReference type="InterPro" id="IPR002110">
    <property type="entry name" value="Ankyrin_rpt"/>
</dbReference>
<proteinExistence type="predicted"/>
<comment type="caution">
    <text evidence="6">The sequence shown here is derived from an EMBL/GenBank/DDBJ whole genome shotgun (WGS) entry which is preliminary data.</text>
</comment>